<evidence type="ECO:0000259" key="6">
    <source>
        <dbReference type="PROSITE" id="PS50262"/>
    </source>
</evidence>
<evidence type="ECO:0000313" key="8">
    <source>
        <dbReference type="Proteomes" id="UP001460270"/>
    </source>
</evidence>
<feature type="transmembrane region" description="Helical" evidence="5">
    <location>
        <begin position="93"/>
        <end position="122"/>
    </location>
</feature>
<feature type="domain" description="G-protein coupled receptors family 1 profile" evidence="6">
    <location>
        <begin position="43"/>
        <end position="213"/>
    </location>
</feature>
<accession>A0AAW0PXW3</accession>
<keyword evidence="2 5" id="KW-0812">Transmembrane</keyword>
<dbReference type="Proteomes" id="UP001460270">
    <property type="component" value="Unassembled WGS sequence"/>
</dbReference>
<dbReference type="Gene3D" id="1.20.1070.10">
    <property type="entry name" value="Rhodopsin 7-helix transmembrane proteins"/>
    <property type="match status" value="1"/>
</dbReference>
<evidence type="ECO:0000256" key="2">
    <source>
        <dbReference type="ARBA" id="ARBA00022692"/>
    </source>
</evidence>
<keyword evidence="8" id="KW-1185">Reference proteome</keyword>
<feature type="transmembrane region" description="Helical" evidence="5">
    <location>
        <begin position="143"/>
        <end position="164"/>
    </location>
</feature>
<dbReference type="InterPro" id="IPR017452">
    <property type="entry name" value="GPCR_Rhodpsn_7TM"/>
</dbReference>
<dbReference type="GO" id="GO:0004984">
    <property type="term" value="F:olfactory receptor activity"/>
    <property type="evidence" value="ECO:0007669"/>
    <property type="project" value="TreeGrafter"/>
</dbReference>
<evidence type="ECO:0000256" key="3">
    <source>
        <dbReference type="ARBA" id="ARBA00022989"/>
    </source>
</evidence>
<name>A0AAW0PXW3_9GOBI</name>
<dbReference type="InterPro" id="IPR052921">
    <property type="entry name" value="GPCR1_Superfamily_Member"/>
</dbReference>
<feature type="transmembrane region" description="Helical" evidence="5">
    <location>
        <begin position="61"/>
        <end position="87"/>
    </location>
</feature>
<dbReference type="PANTHER" id="PTHR26451:SF885">
    <property type="entry name" value="OLFACTORY RECEPTOR"/>
    <property type="match status" value="1"/>
</dbReference>
<gene>
    <name evidence="7" type="ORF">WMY93_005963</name>
</gene>
<dbReference type="GO" id="GO:0016020">
    <property type="term" value="C:membrane"/>
    <property type="evidence" value="ECO:0007669"/>
    <property type="project" value="UniProtKB-SubCell"/>
</dbReference>
<evidence type="ECO:0000256" key="4">
    <source>
        <dbReference type="ARBA" id="ARBA00023136"/>
    </source>
</evidence>
<keyword evidence="4 5" id="KW-0472">Membrane</keyword>
<evidence type="ECO:0000256" key="5">
    <source>
        <dbReference type="SAM" id="Phobius"/>
    </source>
</evidence>
<evidence type="ECO:0000313" key="7">
    <source>
        <dbReference type="EMBL" id="KAK7929568.1"/>
    </source>
</evidence>
<reference evidence="8" key="1">
    <citation type="submission" date="2024-04" db="EMBL/GenBank/DDBJ databases">
        <title>Salinicola lusitanus LLJ914,a marine bacterium isolated from the Okinawa Trough.</title>
        <authorList>
            <person name="Li J."/>
        </authorList>
    </citation>
    <scope>NUCLEOTIDE SEQUENCE [LARGE SCALE GENOMIC DNA]</scope>
</reference>
<organism evidence="7 8">
    <name type="scientific">Mugilogobius chulae</name>
    <name type="common">yellowstripe goby</name>
    <dbReference type="NCBI Taxonomy" id="88201"/>
    <lineage>
        <taxon>Eukaryota</taxon>
        <taxon>Metazoa</taxon>
        <taxon>Chordata</taxon>
        <taxon>Craniata</taxon>
        <taxon>Vertebrata</taxon>
        <taxon>Euteleostomi</taxon>
        <taxon>Actinopterygii</taxon>
        <taxon>Neopterygii</taxon>
        <taxon>Teleostei</taxon>
        <taxon>Neoteleostei</taxon>
        <taxon>Acanthomorphata</taxon>
        <taxon>Gobiaria</taxon>
        <taxon>Gobiiformes</taxon>
        <taxon>Gobioidei</taxon>
        <taxon>Gobiidae</taxon>
        <taxon>Gobionellinae</taxon>
        <taxon>Mugilogobius</taxon>
    </lineage>
</organism>
<keyword evidence="3 5" id="KW-1133">Transmembrane helix</keyword>
<comment type="caution">
    <text evidence="7">The sequence shown here is derived from an EMBL/GenBank/DDBJ whole genome shotgun (WGS) entry which is preliminary data.</text>
</comment>
<dbReference type="InterPro" id="IPR000276">
    <property type="entry name" value="GPCR_Rhodpsn"/>
</dbReference>
<dbReference type="EMBL" id="JBBPFD010000004">
    <property type="protein sequence ID" value="KAK7929568.1"/>
    <property type="molecule type" value="Genomic_DNA"/>
</dbReference>
<proteinExistence type="predicted"/>
<dbReference type="AlphaFoldDB" id="A0AAW0PXW3"/>
<evidence type="ECO:0000256" key="1">
    <source>
        <dbReference type="ARBA" id="ARBA00004370"/>
    </source>
</evidence>
<dbReference type="GO" id="GO:0004930">
    <property type="term" value="F:G protein-coupled receptor activity"/>
    <property type="evidence" value="ECO:0007669"/>
    <property type="project" value="InterPro"/>
</dbReference>
<dbReference type="Pfam" id="PF00001">
    <property type="entry name" value="7tm_1"/>
    <property type="match status" value="1"/>
</dbReference>
<dbReference type="GO" id="GO:0005549">
    <property type="term" value="F:odorant binding"/>
    <property type="evidence" value="ECO:0007669"/>
    <property type="project" value="TreeGrafter"/>
</dbReference>
<dbReference type="PROSITE" id="PS00237">
    <property type="entry name" value="G_PROTEIN_RECEP_F1_1"/>
    <property type="match status" value="1"/>
</dbReference>
<dbReference type="PANTHER" id="PTHR26451">
    <property type="entry name" value="G_PROTEIN_RECEP_F1_2 DOMAIN-CONTAINING PROTEIN"/>
    <property type="match status" value="1"/>
</dbReference>
<comment type="subcellular location">
    <subcellularLocation>
        <location evidence="1">Membrane</location>
    </subcellularLocation>
</comment>
<dbReference type="SUPFAM" id="SSF81321">
    <property type="entry name" value="Family A G protein-coupled receptor-like"/>
    <property type="match status" value="1"/>
</dbReference>
<dbReference type="PROSITE" id="PS50262">
    <property type="entry name" value="G_PROTEIN_RECEP_F1_2"/>
    <property type="match status" value="1"/>
</dbReference>
<protein>
    <recommendedName>
        <fullName evidence="6">G-protein coupled receptors family 1 profile domain-containing protein</fullName>
    </recommendedName>
</protein>
<feature type="transmembrane region" description="Helical" evidence="5">
    <location>
        <begin position="28"/>
        <end position="49"/>
    </location>
</feature>
<sequence>MQPLMGNWTQVTHFSLGAYSDLGHLRGLYFLLTLLAYILIVGSNLLLIAQIVLNRTLHQPMYILLCSLFVNELYGSSALFPFLLFQILQDQHIVSYALCYLQIFCIYLYSCVEIFTLAAMSYDRYLAICWPLQYHRLMSHKQVALLLVFTWLIPTAAIAVVVWLSAVLPLCGNFIDKVYCGNYAIVKLSCFPTRISNIYGLFYLVLSMICPVF</sequence>